<dbReference type="PANTHER" id="PTHR14614">
    <property type="entry name" value="HEPATOCELLULAR CARCINOMA-ASSOCIATED ANTIGEN"/>
    <property type="match status" value="1"/>
</dbReference>
<feature type="region of interest" description="Disordered" evidence="1">
    <location>
        <begin position="549"/>
        <end position="587"/>
    </location>
</feature>
<evidence type="ECO:0000313" key="2">
    <source>
        <dbReference type="EMBL" id="CDI80098.1"/>
    </source>
</evidence>
<organism evidence="2 3">
    <name type="scientific">Eimeria acervulina</name>
    <name type="common">Coccidian parasite</name>
    <dbReference type="NCBI Taxonomy" id="5801"/>
    <lineage>
        <taxon>Eukaryota</taxon>
        <taxon>Sar</taxon>
        <taxon>Alveolata</taxon>
        <taxon>Apicomplexa</taxon>
        <taxon>Conoidasida</taxon>
        <taxon>Coccidia</taxon>
        <taxon>Eucoccidiorida</taxon>
        <taxon>Eimeriorina</taxon>
        <taxon>Eimeriidae</taxon>
        <taxon>Eimeria</taxon>
    </lineage>
</organism>
<keyword evidence="3" id="KW-1185">Reference proteome</keyword>
<protein>
    <submittedName>
        <fullName evidence="2">Uncharacterized protein</fullName>
    </submittedName>
</protein>
<dbReference type="EMBL" id="HG671140">
    <property type="protein sequence ID" value="CDI80098.1"/>
    <property type="molecule type" value="Genomic_DNA"/>
</dbReference>
<dbReference type="RefSeq" id="XP_013249893.1">
    <property type="nucleotide sequence ID" value="XM_013394439.1"/>
</dbReference>
<dbReference type="OMA" id="ALPWRCF"/>
<feature type="compositionally biased region" description="Low complexity" evidence="1">
    <location>
        <begin position="240"/>
        <end position="264"/>
    </location>
</feature>
<feature type="compositionally biased region" description="Gly residues" evidence="1">
    <location>
        <begin position="265"/>
        <end position="279"/>
    </location>
</feature>
<dbReference type="InterPro" id="IPR029063">
    <property type="entry name" value="SAM-dependent_MTases_sf"/>
</dbReference>
<reference evidence="2" key="1">
    <citation type="submission" date="2013-10" db="EMBL/GenBank/DDBJ databases">
        <title>Genomic analysis of the causative agents of coccidiosis in chickens.</title>
        <authorList>
            <person name="Reid A.J."/>
            <person name="Blake D."/>
            <person name="Billington K."/>
            <person name="Browne H."/>
            <person name="Dunn M."/>
            <person name="Hung S."/>
            <person name="Kawahara F."/>
            <person name="Miranda-Saavedra D."/>
            <person name="Mourier T."/>
            <person name="Nagra H."/>
            <person name="Otto T.D."/>
            <person name="Rawlings N."/>
            <person name="Sanchez A."/>
            <person name="Sanders M."/>
            <person name="Subramaniam C."/>
            <person name="Tay Y."/>
            <person name="Dear P."/>
            <person name="Doerig C."/>
            <person name="Gruber A."/>
            <person name="Parkinson J."/>
            <person name="Shirley M."/>
            <person name="Wan K.L."/>
            <person name="Berriman M."/>
            <person name="Tomley F."/>
            <person name="Pain A."/>
        </authorList>
    </citation>
    <scope>NUCLEOTIDE SEQUENCE [LARGE SCALE GENOMIC DNA]</scope>
    <source>
        <strain evidence="2">Houghton</strain>
    </source>
</reference>
<feature type="region of interest" description="Disordered" evidence="1">
    <location>
        <begin position="347"/>
        <end position="368"/>
    </location>
</feature>
<evidence type="ECO:0000313" key="3">
    <source>
        <dbReference type="Proteomes" id="UP000018050"/>
    </source>
</evidence>
<dbReference type="VEuPathDB" id="ToxoDB:EAH_00048970"/>
<reference evidence="2" key="2">
    <citation type="submission" date="2013-10" db="EMBL/GenBank/DDBJ databases">
        <authorList>
            <person name="Aslett M."/>
        </authorList>
    </citation>
    <scope>NUCLEOTIDE SEQUENCE [LARGE SCALE GENOMIC DNA]</scope>
    <source>
        <strain evidence="2">Houghton</strain>
    </source>
</reference>
<accession>U6GLE7</accession>
<feature type="compositionally biased region" description="Pro residues" evidence="1">
    <location>
        <begin position="46"/>
        <end position="63"/>
    </location>
</feature>
<feature type="compositionally biased region" description="Low complexity" evidence="1">
    <location>
        <begin position="280"/>
        <end position="289"/>
    </location>
</feature>
<dbReference type="Proteomes" id="UP000018050">
    <property type="component" value="Unassembled WGS sequence"/>
</dbReference>
<dbReference type="InterPro" id="IPR019410">
    <property type="entry name" value="Methyltransf_16"/>
</dbReference>
<feature type="compositionally biased region" description="Gly residues" evidence="1">
    <location>
        <begin position="88"/>
        <end position="113"/>
    </location>
</feature>
<feature type="compositionally biased region" description="Pro residues" evidence="1">
    <location>
        <begin position="70"/>
        <end position="87"/>
    </location>
</feature>
<dbReference type="AlphaFoldDB" id="U6GLE7"/>
<feature type="region of interest" description="Disordered" evidence="1">
    <location>
        <begin position="1"/>
        <end position="157"/>
    </location>
</feature>
<dbReference type="GeneID" id="25272967"/>
<dbReference type="OrthoDB" id="347738at2759"/>
<feature type="region of interest" description="Disordered" evidence="1">
    <location>
        <begin position="419"/>
        <end position="444"/>
    </location>
</feature>
<proteinExistence type="predicted"/>
<feature type="compositionally biased region" description="Pro residues" evidence="1">
    <location>
        <begin position="359"/>
        <end position="368"/>
    </location>
</feature>
<dbReference type="Gene3D" id="3.40.50.150">
    <property type="entry name" value="Vaccinia Virus protein VP39"/>
    <property type="match status" value="1"/>
</dbReference>
<evidence type="ECO:0000256" key="1">
    <source>
        <dbReference type="SAM" id="MobiDB-lite"/>
    </source>
</evidence>
<sequence length="658" mass="65233">MKNTSQGAPKQNFIEGGPQGPPYKYPEGPLEGSKARLGGAPVGSPGGPPQVPPGGPPQVPPGGPRRRPTEGPPMEPLGGPPKEPPGGLPEGPLGGPAKGASGGPAKGASGGPLEGPHELSGGAPRGPPEGPSAEQHKGPPGEREQKEGLGGGPPTPPLALPWRCFDFNFNGDFCLRGLPVLLPPGGPLRPPEEQCNGDTGCSVWDASVILARFLEQHLLGLLSPLTAIPQGGPSGGPSGGPRSKGPSEVPSEGPSGGPSRAPAGGPSGGPSGETSGGPSEGQLEGPTEGSSGGSLGGPPIVRVREEPSGGPPEGSSFPLIIELGAGKGLVGLGAAAVLAASAAKATEGPPAVPESPVGAPGPPGAPGGPPSAYKCDVLLTDLDYCLKGLRTAVHLNRHFAQLIHLTNNIQGAPMDPLEGPLGGAPEGTARGPLEGPLGGGPEGPTVGAPEGACGVAKGPLMRVAVEALDWFCPEKCAAWGPLGGPPGGPPLRDVLVVAADVLWLRELVEPFVQTLAFILIQRETTLTAADAAASAAAASAAAAAAPAAARTPSKGAPQGPQEGLAEASGGPPEGAPLRGPPSGVQGAPHALKEKQLRLPFAIIAHQTRCTAVDNLFFTLLKKYSLSASLLSYGGPQGAPLEGPLNSIKIYIIQRDDTH</sequence>
<name>U6GLE7_EIMAC</name>
<feature type="compositionally biased region" description="Basic and acidic residues" evidence="1">
    <location>
        <begin position="134"/>
        <end position="147"/>
    </location>
</feature>
<feature type="compositionally biased region" description="Low complexity" evidence="1">
    <location>
        <begin position="347"/>
        <end position="358"/>
    </location>
</feature>
<feature type="region of interest" description="Disordered" evidence="1">
    <location>
        <begin position="229"/>
        <end position="315"/>
    </location>
</feature>
<gene>
    <name evidence="2" type="ORF">EAH_00048970</name>
</gene>